<accession>A0A067C0Q6</accession>
<dbReference type="EMBL" id="KK583323">
    <property type="protein sequence ID" value="KDO20136.1"/>
    <property type="molecule type" value="Genomic_DNA"/>
</dbReference>
<evidence type="ECO:0000313" key="5">
    <source>
        <dbReference type="Proteomes" id="UP000030745"/>
    </source>
</evidence>
<dbReference type="SMART" id="SM00368">
    <property type="entry name" value="LRR_RI"/>
    <property type="match status" value="3"/>
</dbReference>
<sequence>MTTELTSRPRDKRPRRLTPDAALLSAELLEAIATYLPPEGMASFLDALPEQLRTPALQLVATLSQVLGLQVLWPTLDLSVLVQLADADNILAQLLSVNPRLCVTSPTSQSIAPEVVTPPRTWPTLRHLSLTIATWTMDSAVLASLQQVFVANAACLRSIDVRLTALPIPTSNGLHATQSTCLAALADLLVSIECVTKLVLRATDKVRFPETAAAMLAAWIDAMPLTSLTMRNVDKPSAARRLWANPSPVSIALGDTRPPAHGVGGMWLRHLTHLELPFLLPSEMSLMVQALVQSPLVSLHMRGWDATRYTAGHPGAPHFLEYDLPRLNQLTTLRLTNVRLTTTHCLTLALLLPRYTHLGLTSNRMGDAGILALAPFLRHTSQLETLTLVDQGFGDVGASALATALMHTPRLRTLDLGRNNIKISGVMALSGLLPHLPRLATWRLCNNPLGAKGLVFLLRAWTYVELDTTTLIDARDTVGSEDDARDCDALISALPRHRRCLAGNISRDAEIARTEARSAQFKAYNQAYFAQRLARKHAVRGCCRRDLSSCSYVLLHAASRWE</sequence>
<dbReference type="PANTHER" id="PTHR24113:SF12">
    <property type="entry name" value="RAN GTPASE-ACTIVATING PROTEIN 1"/>
    <property type="match status" value="1"/>
</dbReference>
<dbReference type="Gene3D" id="3.80.10.10">
    <property type="entry name" value="Ribonuclease Inhibitor"/>
    <property type="match status" value="1"/>
</dbReference>
<dbReference type="OrthoDB" id="120976at2759"/>
<dbReference type="OMA" id="TALMHTP"/>
<dbReference type="SUPFAM" id="SSF52047">
    <property type="entry name" value="RNI-like"/>
    <property type="match status" value="1"/>
</dbReference>
<dbReference type="GO" id="GO:0005829">
    <property type="term" value="C:cytosol"/>
    <property type="evidence" value="ECO:0007669"/>
    <property type="project" value="TreeGrafter"/>
</dbReference>
<keyword evidence="2" id="KW-0433">Leucine-rich repeat</keyword>
<evidence type="ECO:0000256" key="3">
    <source>
        <dbReference type="ARBA" id="ARBA00022737"/>
    </source>
</evidence>
<dbReference type="InterPro" id="IPR027038">
    <property type="entry name" value="RanGap"/>
</dbReference>
<proteinExistence type="predicted"/>
<dbReference type="InterPro" id="IPR032675">
    <property type="entry name" value="LRR_dom_sf"/>
</dbReference>
<dbReference type="Proteomes" id="UP000030745">
    <property type="component" value="Unassembled WGS sequence"/>
</dbReference>
<dbReference type="PANTHER" id="PTHR24113">
    <property type="entry name" value="RAN GTPASE-ACTIVATING PROTEIN 1"/>
    <property type="match status" value="1"/>
</dbReference>
<evidence type="ECO:0000256" key="2">
    <source>
        <dbReference type="ARBA" id="ARBA00022614"/>
    </source>
</evidence>
<name>A0A067C0Q6_SAPPC</name>
<evidence type="ECO:0008006" key="6">
    <source>
        <dbReference type="Google" id="ProtNLM"/>
    </source>
</evidence>
<dbReference type="GO" id="GO:0005634">
    <property type="term" value="C:nucleus"/>
    <property type="evidence" value="ECO:0007669"/>
    <property type="project" value="TreeGrafter"/>
</dbReference>
<dbReference type="RefSeq" id="XP_012209183.1">
    <property type="nucleotide sequence ID" value="XM_012353793.1"/>
</dbReference>
<dbReference type="AlphaFoldDB" id="A0A067C0Q6"/>
<dbReference type="GO" id="GO:0048471">
    <property type="term" value="C:perinuclear region of cytoplasm"/>
    <property type="evidence" value="ECO:0007669"/>
    <property type="project" value="TreeGrafter"/>
</dbReference>
<evidence type="ECO:0000313" key="4">
    <source>
        <dbReference type="EMBL" id="KDO20136.1"/>
    </source>
</evidence>
<keyword evidence="1" id="KW-0343">GTPase activation</keyword>
<reference evidence="4 5" key="1">
    <citation type="journal article" date="2013" name="PLoS Genet.">
        <title>Distinctive expansion of potential virulence genes in the genome of the oomycete fish pathogen Saprolegnia parasitica.</title>
        <authorList>
            <person name="Jiang R.H."/>
            <person name="de Bruijn I."/>
            <person name="Haas B.J."/>
            <person name="Belmonte R."/>
            <person name="Lobach L."/>
            <person name="Christie J."/>
            <person name="van den Ackerveken G."/>
            <person name="Bottin A."/>
            <person name="Bulone V."/>
            <person name="Diaz-Moreno S.M."/>
            <person name="Dumas B."/>
            <person name="Fan L."/>
            <person name="Gaulin E."/>
            <person name="Govers F."/>
            <person name="Grenville-Briggs L.J."/>
            <person name="Horner N.R."/>
            <person name="Levin J.Z."/>
            <person name="Mammella M."/>
            <person name="Meijer H.J."/>
            <person name="Morris P."/>
            <person name="Nusbaum C."/>
            <person name="Oome S."/>
            <person name="Phillips A.J."/>
            <person name="van Rooyen D."/>
            <person name="Rzeszutek E."/>
            <person name="Saraiva M."/>
            <person name="Secombes C.J."/>
            <person name="Seidl M.F."/>
            <person name="Snel B."/>
            <person name="Stassen J.H."/>
            <person name="Sykes S."/>
            <person name="Tripathy S."/>
            <person name="van den Berg H."/>
            <person name="Vega-Arreguin J.C."/>
            <person name="Wawra S."/>
            <person name="Young S.K."/>
            <person name="Zeng Q."/>
            <person name="Dieguez-Uribeondo J."/>
            <person name="Russ C."/>
            <person name="Tyler B.M."/>
            <person name="van West P."/>
        </authorList>
    </citation>
    <scope>NUCLEOTIDE SEQUENCE [LARGE SCALE GENOMIC DNA]</scope>
    <source>
        <strain evidence="4 5">CBS 223.65</strain>
    </source>
</reference>
<dbReference type="GeneID" id="24142170"/>
<dbReference type="GO" id="GO:0005096">
    <property type="term" value="F:GTPase activator activity"/>
    <property type="evidence" value="ECO:0007669"/>
    <property type="project" value="UniProtKB-KW"/>
</dbReference>
<dbReference type="GO" id="GO:0006913">
    <property type="term" value="P:nucleocytoplasmic transport"/>
    <property type="evidence" value="ECO:0007669"/>
    <property type="project" value="TreeGrafter"/>
</dbReference>
<keyword evidence="5" id="KW-1185">Reference proteome</keyword>
<dbReference type="GO" id="GO:0031267">
    <property type="term" value="F:small GTPase binding"/>
    <property type="evidence" value="ECO:0007669"/>
    <property type="project" value="TreeGrafter"/>
</dbReference>
<gene>
    <name evidence="4" type="ORF">SPRG_21440</name>
</gene>
<evidence type="ECO:0000256" key="1">
    <source>
        <dbReference type="ARBA" id="ARBA00022468"/>
    </source>
</evidence>
<dbReference type="KEGG" id="spar:SPRG_21440"/>
<keyword evidence="3" id="KW-0677">Repeat</keyword>
<dbReference type="VEuPathDB" id="FungiDB:SPRG_21440"/>
<organism evidence="4 5">
    <name type="scientific">Saprolegnia parasitica (strain CBS 223.65)</name>
    <dbReference type="NCBI Taxonomy" id="695850"/>
    <lineage>
        <taxon>Eukaryota</taxon>
        <taxon>Sar</taxon>
        <taxon>Stramenopiles</taxon>
        <taxon>Oomycota</taxon>
        <taxon>Saprolegniomycetes</taxon>
        <taxon>Saprolegniales</taxon>
        <taxon>Saprolegniaceae</taxon>
        <taxon>Saprolegnia</taxon>
    </lineage>
</organism>
<protein>
    <recommendedName>
        <fullName evidence="6">RNI-like protein</fullName>
    </recommendedName>
</protein>